<proteinExistence type="predicted"/>
<reference evidence="1" key="1">
    <citation type="submission" date="2019-04" db="EMBL/GenBank/DDBJ databases">
        <title>Microbes associate with the intestines of laboratory mice.</title>
        <authorList>
            <person name="Navarre W."/>
            <person name="Wong E."/>
            <person name="Huang K."/>
            <person name="Tropini C."/>
            <person name="Ng K."/>
            <person name="Yu B."/>
        </authorList>
    </citation>
    <scope>NUCLEOTIDE SEQUENCE</scope>
    <source>
        <strain evidence="1">NM04_E33</strain>
    </source>
</reference>
<sequence length="292" mass="32877">MAEDRIIPPSELIINDDGSVFHIHLRPEHLRDNILLVGDPERVNMVASYFDEIDYDISSREFHAIGGRYKGKDIMCISHGIGPDNIEIVLTELDALANIDFKTRKVKPHHCTLNLVRVGTSGSLVYDLKIGDFVVAQKAIGFDGILNFYADRDKVCDLDFEKAFCSYVAWDPTWAAPYVVDADADLVDRIGKDDMLRGYTIAAVGFYAPQGREVRLKLKDPHLNSKIESFRYDGRPVTNFEMESACLQGMARLLGHKAMTVCCIIAQRVAEDVNTDYKPFVGNLIETVLQRF</sequence>
<protein>
    <submittedName>
        <fullName evidence="1">Phosphorylase</fullName>
    </submittedName>
</protein>
<dbReference type="EMBL" id="SRYB01000028">
    <property type="protein sequence ID" value="TGY77191.1"/>
    <property type="molecule type" value="Genomic_DNA"/>
</dbReference>
<organism evidence="1 2">
    <name type="scientific">Lepagella muris</name>
    <dbReference type="NCBI Taxonomy" id="3032870"/>
    <lineage>
        <taxon>Bacteria</taxon>
        <taxon>Pseudomonadati</taxon>
        <taxon>Bacteroidota</taxon>
        <taxon>Bacteroidia</taxon>
        <taxon>Bacteroidales</taxon>
        <taxon>Muribaculaceae</taxon>
        <taxon>Lepagella</taxon>
    </lineage>
</organism>
<accession>A0AC61RDX2</accession>
<keyword evidence="2" id="KW-1185">Reference proteome</keyword>
<dbReference type="Proteomes" id="UP000306319">
    <property type="component" value="Unassembled WGS sequence"/>
</dbReference>
<name>A0AC61RDX2_9BACT</name>
<evidence type="ECO:0000313" key="1">
    <source>
        <dbReference type="EMBL" id="TGY77191.1"/>
    </source>
</evidence>
<comment type="caution">
    <text evidence="1">The sequence shown here is derived from an EMBL/GenBank/DDBJ whole genome shotgun (WGS) entry which is preliminary data.</text>
</comment>
<evidence type="ECO:0000313" key="2">
    <source>
        <dbReference type="Proteomes" id="UP000306319"/>
    </source>
</evidence>
<gene>
    <name evidence="1" type="ORF">E5331_15390</name>
</gene>